<evidence type="ECO:0000313" key="1">
    <source>
        <dbReference type="EMBL" id="CAS00051.1"/>
    </source>
</evidence>
<dbReference type="EMBL" id="HE600904">
    <property type="protein sequence ID" value="CAS00051.1"/>
    <property type="molecule type" value="Genomic_DNA"/>
</dbReference>
<gene>
    <name evidence="1" type="ORF">CBG25213</name>
    <name evidence="1" type="ORF">CBG_25213</name>
</gene>
<proteinExistence type="predicted"/>
<protein>
    <submittedName>
        <fullName evidence="1">Protein CBG25213</fullName>
    </submittedName>
</protein>
<keyword evidence="2" id="KW-1185">Reference proteome</keyword>
<dbReference type="RefSeq" id="XP_045099611.1">
    <property type="nucleotide sequence ID" value="XM_045243079.1"/>
</dbReference>
<dbReference type="AlphaFoldDB" id="B6IJH1"/>
<accession>B6IJH1</accession>
<dbReference type="InParanoid" id="B6IJH1"/>
<reference evidence="1 2" key="1">
    <citation type="journal article" date="2003" name="PLoS Biol.">
        <title>The genome sequence of Caenorhabditis briggsae: a platform for comparative genomics.</title>
        <authorList>
            <person name="Stein L.D."/>
            <person name="Bao Z."/>
            <person name="Blasiar D."/>
            <person name="Blumenthal T."/>
            <person name="Brent M.R."/>
            <person name="Chen N."/>
            <person name="Chinwalla A."/>
            <person name="Clarke L."/>
            <person name="Clee C."/>
            <person name="Coghlan A."/>
            <person name="Coulson A."/>
            <person name="D'Eustachio P."/>
            <person name="Fitch D.H."/>
            <person name="Fulton L.A."/>
            <person name="Fulton R.E."/>
            <person name="Griffiths-Jones S."/>
            <person name="Harris T.W."/>
            <person name="Hillier L.W."/>
            <person name="Kamath R."/>
            <person name="Kuwabara P.E."/>
            <person name="Mardis E.R."/>
            <person name="Marra M.A."/>
            <person name="Miner T.L."/>
            <person name="Minx P."/>
            <person name="Mullikin J.C."/>
            <person name="Plumb R.W."/>
            <person name="Rogers J."/>
            <person name="Schein J.E."/>
            <person name="Sohrmann M."/>
            <person name="Spieth J."/>
            <person name="Stajich J.E."/>
            <person name="Wei C."/>
            <person name="Willey D."/>
            <person name="Wilson R.K."/>
            <person name="Durbin R."/>
            <person name="Waterston R.H."/>
        </authorList>
    </citation>
    <scope>NUCLEOTIDE SEQUENCE [LARGE SCALE GENOMIC DNA]</scope>
    <source>
        <strain evidence="1 2">AF16</strain>
    </source>
</reference>
<sequence length="35" mass="4421">MTKYFFHLFHLKCFSFFLEQQVFFLHIPWPLNINS</sequence>
<dbReference type="CTD" id="68916708"/>
<name>B6IJH1_CAEBR</name>
<reference evidence="1 2" key="2">
    <citation type="journal article" date="2011" name="PLoS Genet.">
        <title>Caenorhabditis briggsae recombinant inbred line genotypes reveal inter-strain incompatibility and the evolution of recombination.</title>
        <authorList>
            <person name="Ross J.A."/>
            <person name="Koboldt D.C."/>
            <person name="Staisch J.E."/>
            <person name="Chamberlin H.M."/>
            <person name="Gupta B.P."/>
            <person name="Miller R.D."/>
            <person name="Baird S.E."/>
            <person name="Haag E.S."/>
        </authorList>
    </citation>
    <scope>NUCLEOTIDE SEQUENCE [LARGE SCALE GENOMIC DNA]</scope>
    <source>
        <strain evidence="1 2">AF16</strain>
    </source>
</reference>
<dbReference type="Proteomes" id="UP000008549">
    <property type="component" value="Unassembled WGS sequence"/>
</dbReference>
<dbReference type="GeneID" id="68916708"/>
<organism evidence="1 2">
    <name type="scientific">Caenorhabditis briggsae</name>
    <dbReference type="NCBI Taxonomy" id="6238"/>
    <lineage>
        <taxon>Eukaryota</taxon>
        <taxon>Metazoa</taxon>
        <taxon>Ecdysozoa</taxon>
        <taxon>Nematoda</taxon>
        <taxon>Chromadorea</taxon>
        <taxon>Rhabditida</taxon>
        <taxon>Rhabditina</taxon>
        <taxon>Rhabditomorpha</taxon>
        <taxon>Rhabditoidea</taxon>
        <taxon>Rhabditidae</taxon>
        <taxon>Peloderinae</taxon>
        <taxon>Caenorhabditis</taxon>
    </lineage>
</organism>
<evidence type="ECO:0000313" key="2">
    <source>
        <dbReference type="Proteomes" id="UP000008549"/>
    </source>
</evidence>
<dbReference type="KEGG" id="cbr:CBG_25213"/>
<dbReference type="HOGENOM" id="CLU_3368952_0_0_1"/>